<feature type="domain" description="BTB" evidence="2">
    <location>
        <begin position="29"/>
        <end position="99"/>
    </location>
</feature>
<dbReference type="InterPro" id="IPR011333">
    <property type="entry name" value="SKP1/BTB/POZ_sf"/>
</dbReference>
<dbReference type="Proteomes" id="UP001153954">
    <property type="component" value="Unassembled WGS sequence"/>
</dbReference>
<dbReference type="SMART" id="SM00875">
    <property type="entry name" value="BACK"/>
    <property type="match status" value="1"/>
</dbReference>
<evidence type="ECO:0000256" key="1">
    <source>
        <dbReference type="SAM" id="MobiDB-lite"/>
    </source>
</evidence>
<evidence type="ECO:0000313" key="3">
    <source>
        <dbReference type="EMBL" id="CAH2105072.1"/>
    </source>
</evidence>
<evidence type="ECO:0000259" key="2">
    <source>
        <dbReference type="PROSITE" id="PS50097"/>
    </source>
</evidence>
<keyword evidence="4" id="KW-1185">Reference proteome</keyword>
<proteinExistence type="predicted"/>
<dbReference type="Gene3D" id="3.30.70.1820">
    <property type="entry name" value="L1 transposable element, RRM domain"/>
    <property type="match status" value="1"/>
</dbReference>
<dbReference type="Pfam" id="PF07707">
    <property type="entry name" value="BACK"/>
    <property type="match status" value="1"/>
</dbReference>
<comment type="caution">
    <text evidence="3">The sequence shown here is derived from an EMBL/GenBank/DDBJ whole genome shotgun (WGS) entry which is preliminary data.</text>
</comment>
<gene>
    <name evidence="3" type="ORF">EEDITHA_LOCUS19381</name>
</gene>
<dbReference type="GO" id="GO:0022008">
    <property type="term" value="P:neurogenesis"/>
    <property type="evidence" value="ECO:0007669"/>
    <property type="project" value="TreeGrafter"/>
</dbReference>
<name>A0AAU9V166_EUPED</name>
<reference evidence="3" key="1">
    <citation type="submission" date="2022-03" db="EMBL/GenBank/DDBJ databases">
        <authorList>
            <person name="Tunstrom K."/>
        </authorList>
    </citation>
    <scope>NUCLEOTIDE SEQUENCE</scope>
</reference>
<feature type="region of interest" description="Disordered" evidence="1">
    <location>
        <begin position="211"/>
        <end position="240"/>
    </location>
</feature>
<dbReference type="PROSITE" id="PS50097">
    <property type="entry name" value="BTB"/>
    <property type="match status" value="1"/>
</dbReference>
<sequence>MGAAPTDWQLECTELKQRGAYLLQTGQWSDCSFLVGTEPNQVALVGHKLILAMASPVFEAMFYGGMAERNEPIPIVDVQIDAFKALLEYIYTGNINISSFDKACELCYGAKKYMLPHLVKECTRYLWSDLYPRNACRAYEFARLFEENVLMEKCIQIISTNTKEVLNDSSFEEVELNTVITVFSLDHLNVDSELDLFEAAVRYAKALEKRNERSISPPREGTSENRQKSPLPSTSQEKEQEKIYNLEKKAKKNNIILHGIEEREDSNSNLMDIVLKTLNDMTKAANIEDFNKWEISEVYRLGRLGKKDGKKTRPILITLTLAWRKKELLRNSKKLPENIYITEDYPKDVINIRKELKMEQQAERKKGKTAYICYDKLIVKDNNTKIPTKENEKRKRLPTDSPTQQHTKEGKEATALSKINKTNALGLPTRLRANSTSENNKQ</sequence>
<feature type="region of interest" description="Disordered" evidence="1">
    <location>
        <begin position="385"/>
        <end position="442"/>
    </location>
</feature>
<protein>
    <recommendedName>
        <fullName evidence="2">BTB domain-containing protein</fullName>
    </recommendedName>
</protein>
<dbReference type="FunFam" id="3.30.710.10:FF:000169">
    <property type="entry name" value="BTB/POZ domain-containing protein 2"/>
    <property type="match status" value="1"/>
</dbReference>
<dbReference type="GO" id="GO:0000932">
    <property type="term" value="C:P-body"/>
    <property type="evidence" value="ECO:0007669"/>
    <property type="project" value="TreeGrafter"/>
</dbReference>
<dbReference type="Gene3D" id="1.25.40.420">
    <property type="match status" value="1"/>
</dbReference>
<accession>A0AAU9V166</accession>
<dbReference type="Pfam" id="PF00651">
    <property type="entry name" value="BTB"/>
    <property type="match status" value="1"/>
</dbReference>
<organism evidence="3 4">
    <name type="scientific">Euphydryas editha</name>
    <name type="common">Edith's checkerspot</name>
    <dbReference type="NCBI Taxonomy" id="104508"/>
    <lineage>
        <taxon>Eukaryota</taxon>
        <taxon>Metazoa</taxon>
        <taxon>Ecdysozoa</taxon>
        <taxon>Arthropoda</taxon>
        <taxon>Hexapoda</taxon>
        <taxon>Insecta</taxon>
        <taxon>Pterygota</taxon>
        <taxon>Neoptera</taxon>
        <taxon>Endopterygota</taxon>
        <taxon>Lepidoptera</taxon>
        <taxon>Glossata</taxon>
        <taxon>Ditrysia</taxon>
        <taxon>Papilionoidea</taxon>
        <taxon>Nymphalidae</taxon>
        <taxon>Nymphalinae</taxon>
        <taxon>Euphydryas</taxon>
    </lineage>
</organism>
<dbReference type="InterPro" id="IPR000210">
    <property type="entry name" value="BTB/POZ_dom"/>
</dbReference>
<dbReference type="Gene3D" id="3.30.710.10">
    <property type="entry name" value="Potassium Channel Kv1.1, Chain A"/>
    <property type="match status" value="1"/>
</dbReference>
<dbReference type="AlphaFoldDB" id="A0AAU9V166"/>
<evidence type="ECO:0000313" key="4">
    <source>
        <dbReference type="Proteomes" id="UP001153954"/>
    </source>
</evidence>
<dbReference type="GO" id="GO:0005829">
    <property type="term" value="C:cytosol"/>
    <property type="evidence" value="ECO:0007669"/>
    <property type="project" value="TreeGrafter"/>
</dbReference>
<dbReference type="SMART" id="SM00225">
    <property type="entry name" value="BTB"/>
    <property type="match status" value="1"/>
</dbReference>
<feature type="compositionally biased region" description="Polar residues" evidence="1">
    <location>
        <begin position="432"/>
        <end position="442"/>
    </location>
</feature>
<dbReference type="PANTHER" id="PTHR45774">
    <property type="entry name" value="BTB/POZ DOMAIN-CONTAINING"/>
    <property type="match status" value="1"/>
</dbReference>
<dbReference type="InterPro" id="IPR011705">
    <property type="entry name" value="BACK"/>
</dbReference>
<dbReference type="EMBL" id="CAKOGL010000027">
    <property type="protein sequence ID" value="CAH2105072.1"/>
    <property type="molecule type" value="Genomic_DNA"/>
</dbReference>
<dbReference type="PANTHER" id="PTHR45774:SF3">
    <property type="entry name" value="BTB (POZ) DOMAIN-CONTAINING 2B-RELATED"/>
    <property type="match status" value="1"/>
</dbReference>
<dbReference type="SUPFAM" id="SSF54695">
    <property type="entry name" value="POZ domain"/>
    <property type="match status" value="1"/>
</dbReference>